<feature type="compositionally biased region" description="Polar residues" evidence="2">
    <location>
        <begin position="1"/>
        <end position="13"/>
    </location>
</feature>
<evidence type="ECO:0008006" key="5">
    <source>
        <dbReference type="Google" id="ProtNLM"/>
    </source>
</evidence>
<gene>
    <name evidence="3" type="ORF">OHC33_005678</name>
</gene>
<keyword evidence="4" id="KW-1185">Reference proteome</keyword>
<accession>A0AAN8EFS9</accession>
<feature type="region of interest" description="Disordered" evidence="2">
    <location>
        <begin position="502"/>
        <end position="569"/>
    </location>
</feature>
<evidence type="ECO:0000313" key="4">
    <source>
        <dbReference type="Proteomes" id="UP001316803"/>
    </source>
</evidence>
<feature type="compositionally biased region" description="Basic and acidic residues" evidence="2">
    <location>
        <begin position="14"/>
        <end position="34"/>
    </location>
</feature>
<dbReference type="EMBL" id="JAKLMC020000012">
    <property type="protein sequence ID" value="KAK5953110.1"/>
    <property type="molecule type" value="Genomic_DNA"/>
</dbReference>
<name>A0AAN8EFS9_9EURO</name>
<comment type="caution">
    <text evidence="3">The sequence shown here is derived from an EMBL/GenBank/DDBJ whole genome shotgun (WGS) entry which is preliminary data.</text>
</comment>
<feature type="region of interest" description="Disordered" evidence="2">
    <location>
        <begin position="237"/>
        <end position="333"/>
    </location>
</feature>
<evidence type="ECO:0000313" key="3">
    <source>
        <dbReference type="EMBL" id="KAK5953110.1"/>
    </source>
</evidence>
<keyword evidence="1" id="KW-0175">Coiled coil</keyword>
<proteinExistence type="predicted"/>
<feature type="coiled-coil region" evidence="1">
    <location>
        <begin position="129"/>
        <end position="192"/>
    </location>
</feature>
<evidence type="ECO:0000256" key="2">
    <source>
        <dbReference type="SAM" id="MobiDB-lite"/>
    </source>
</evidence>
<dbReference type="Proteomes" id="UP001316803">
    <property type="component" value="Unassembled WGS sequence"/>
</dbReference>
<feature type="compositionally biased region" description="Acidic residues" evidence="2">
    <location>
        <begin position="623"/>
        <end position="639"/>
    </location>
</feature>
<protein>
    <recommendedName>
        <fullName evidence="5">Gag protein</fullName>
    </recommendedName>
</protein>
<dbReference type="AlphaFoldDB" id="A0AAN8EFS9"/>
<organism evidence="3 4">
    <name type="scientific">Knufia fluminis</name>
    <dbReference type="NCBI Taxonomy" id="191047"/>
    <lineage>
        <taxon>Eukaryota</taxon>
        <taxon>Fungi</taxon>
        <taxon>Dikarya</taxon>
        <taxon>Ascomycota</taxon>
        <taxon>Pezizomycotina</taxon>
        <taxon>Eurotiomycetes</taxon>
        <taxon>Chaetothyriomycetidae</taxon>
        <taxon>Chaetothyriales</taxon>
        <taxon>Trichomeriaceae</taxon>
        <taxon>Knufia</taxon>
    </lineage>
</organism>
<feature type="region of interest" description="Disordered" evidence="2">
    <location>
        <begin position="1"/>
        <end position="59"/>
    </location>
</feature>
<feature type="region of interest" description="Disordered" evidence="2">
    <location>
        <begin position="623"/>
        <end position="656"/>
    </location>
</feature>
<reference evidence="3 4" key="1">
    <citation type="submission" date="2022-12" db="EMBL/GenBank/DDBJ databases">
        <title>Genomic features and morphological characterization of a novel Knufia sp. strain isolated from spacecraft assembly facility.</title>
        <authorList>
            <person name="Teixeira M."/>
            <person name="Chander A.M."/>
            <person name="Stajich J.E."/>
            <person name="Venkateswaran K."/>
        </authorList>
    </citation>
    <scope>NUCLEOTIDE SEQUENCE [LARGE SCALE GENOMIC DNA]</scope>
    <source>
        <strain evidence="3 4">FJI-L2-BK-P2</strain>
    </source>
</reference>
<evidence type="ECO:0000256" key="1">
    <source>
        <dbReference type="SAM" id="Coils"/>
    </source>
</evidence>
<feature type="compositionally biased region" description="Polar residues" evidence="2">
    <location>
        <begin position="41"/>
        <end position="58"/>
    </location>
</feature>
<feature type="compositionally biased region" description="Polar residues" evidence="2">
    <location>
        <begin position="295"/>
        <end position="320"/>
    </location>
</feature>
<sequence>MKIADTQETQTQRDNARERRPSQDRNNPDYKAETPRIPGQLDNTEIPRTSTPSITSKRPLQLHLEVPKVSQTGLDLRFLQESKDPFFHFNGYEDFVNKTTTSSGKVSQNDMKQVWTTIRNLLLRYGQTAKDYNAMVAKYENTKQKLEEANAQVNIMESQEVPPLPRADAAELQELRDKAQTWEQNSKYWKEEAEKLEGYIQGPTGWVVKRNNLRKQVSEVTQNLHVRNHELQVAKTQIEQLKRGRTPHFDEEAERRKRLAPSQSPEPESLQRPAHGYPFDAEFFANGNPARDPNNRFQRQPSHATHHTSASRPHTTTSRGSGRPVRIPDPAMFTGNRDKYAQWKLQIKNKLAHITVDLEESGGDYAAVNYITSRLDGKAFNVVEPRLKSLHSTLTVFHRTADDVFTALNAHFDEPDRKRKALAEYSAMKQGPNEPFAEFFNRYKSCALILSKDKESATHDFINMLNSRFYSKIEMDISTTWTSVQQVRAACQRLEISFKHVDGRKGSSSNVGSVSLKPSRRNDRSTSYRNNRGGKSSSTSFTEELPARGSDGRIPLPSRLRKLDPLSSEDKKRLAAEGRCWGCREIGHHSSDPQCLARRWQEANRAGKTTNNQIQVAEMGLEDEVEPESQGMDEEQFEEELNHLYDSSSDDDEPEN</sequence>
<feature type="compositionally biased region" description="Polar residues" evidence="2">
    <location>
        <begin position="527"/>
        <end position="542"/>
    </location>
</feature>